<dbReference type="EMBL" id="VSRQ01000010">
    <property type="protein sequence ID" value="TYK43726.1"/>
    <property type="molecule type" value="Genomic_DNA"/>
</dbReference>
<evidence type="ECO:0000313" key="2">
    <source>
        <dbReference type="EMBL" id="TYK43726.1"/>
    </source>
</evidence>
<feature type="region of interest" description="Disordered" evidence="1">
    <location>
        <begin position="105"/>
        <end position="128"/>
    </location>
</feature>
<sequence length="128" mass="12725">MPPPWPPPGIVAPPLPAPSRPPGIPPPPPGRPPPPLGVPPPGGPPPGIPPLGGMDGPCLNLPKSGGVVEISAGIAALASRARSLRRWTCSTAALDSVCLISPNASPLLSPIKPPTGPPRRVPPVTTPA</sequence>
<dbReference type="PRINTS" id="PR01217">
    <property type="entry name" value="PRICHEXTENSN"/>
</dbReference>
<feature type="compositionally biased region" description="Pro residues" evidence="1">
    <location>
        <begin position="1"/>
        <end position="49"/>
    </location>
</feature>
<keyword evidence="3" id="KW-1185">Reference proteome</keyword>
<evidence type="ECO:0000256" key="1">
    <source>
        <dbReference type="SAM" id="MobiDB-lite"/>
    </source>
</evidence>
<comment type="caution">
    <text evidence="2">The sequence shown here is derived from an EMBL/GenBank/DDBJ whole genome shotgun (WGS) entry which is preliminary data.</text>
</comment>
<feature type="region of interest" description="Disordered" evidence="1">
    <location>
        <begin position="1"/>
        <end position="57"/>
    </location>
</feature>
<reference evidence="2 3" key="1">
    <citation type="submission" date="2019-08" db="EMBL/GenBank/DDBJ databases">
        <title>Actinomadura sp. nov. CYP1-5 isolated from mountain soil.</title>
        <authorList>
            <person name="Songsumanus A."/>
            <person name="Kuncharoen N."/>
            <person name="Kudo T."/>
            <person name="Yuki M."/>
            <person name="Igarashi Y."/>
            <person name="Tanasupawat S."/>
        </authorList>
    </citation>
    <scope>NUCLEOTIDE SEQUENCE [LARGE SCALE GENOMIC DNA]</scope>
    <source>
        <strain evidence="2 3">CYP1-5</strain>
    </source>
</reference>
<evidence type="ECO:0000313" key="3">
    <source>
        <dbReference type="Proteomes" id="UP000323505"/>
    </source>
</evidence>
<proteinExistence type="predicted"/>
<gene>
    <name evidence="2" type="ORF">FXF68_36880</name>
</gene>
<dbReference type="Proteomes" id="UP000323505">
    <property type="component" value="Unassembled WGS sequence"/>
</dbReference>
<name>A0A5D3F7D4_9ACTN</name>
<dbReference type="AlphaFoldDB" id="A0A5D3F7D4"/>
<organism evidence="2 3">
    <name type="scientific">Actinomadura decatromicini</name>
    <dbReference type="NCBI Taxonomy" id="2604572"/>
    <lineage>
        <taxon>Bacteria</taxon>
        <taxon>Bacillati</taxon>
        <taxon>Actinomycetota</taxon>
        <taxon>Actinomycetes</taxon>
        <taxon>Streptosporangiales</taxon>
        <taxon>Thermomonosporaceae</taxon>
        <taxon>Actinomadura</taxon>
    </lineage>
</organism>
<protein>
    <submittedName>
        <fullName evidence="2">Uncharacterized protein</fullName>
    </submittedName>
</protein>
<feature type="compositionally biased region" description="Pro residues" evidence="1">
    <location>
        <begin position="111"/>
        <end position="128"/>
    </location>
</feature>
<accession>A0A5D3F7D4</accession>